<proteinExistence type="predicted"/>
<dbReference type="PATRIC" id="fig|294.194.peg.4599"/>
<dbReference type="AlphaFoldDB" id="A0A120G6T0"/>
<accession>A0A120G6T0</accession>
<comment type="caution">
    <text evidence="1">The sequence shown here is derived from an EMBL/GenBank/DDBJ whole genome shotgun (WGS) entry which is preliminary data.</text>
</comment>
<sequence length="84" mass="8769">MHQAHATAEDEAVHQRQYGFAVVVNGQVEGIFLDEEVLVQGVALLEAVVQRADVAAGAKGFLTGAAQYHGVDLGVVGPGLQMRG</sequence>
<dbReference type="EMBL" id="LCYA01000103">
    <property type="protein sequence ID" value="KWV86172.1"/>
    <property type="molecule type" value="Genomic_DNA"/>
</dbReference>
<gene>
    <name evidence="1" type="ORF">PFLmoz3_04144</name>
</gene>
<dbReference type="Proteomes" id="UP000061348">
    <property type="component" value="Unassembled WGS sequence"/>
</dbReference>
<organism evidence="1 2">
    <name type="scientific">Pseudomonas fluorescens</name>
    <dbReference type="NCBI Taxonomy" id="294"/>
    <lineage>
        <taxon>Bacteria</taxon>
        <taxon>Pseudomonadati</taxon>
        <taxon>Pseudomonadota</taxon>
        <taxon>Gammaproteobacteria</taxon>
        <taxon>Pseudomonadales</taxon>
        <taxon>Pseudomonadaceae</taxon>
        <taxon>Pseudomonas</taxon>
    </lineage>
</organism>
<protein>
    <submittedName>
        <fullName evidence="1">Uncharacterized protein</fullName>
    </submittedName>
</protein>
<reference evidence="1 2" key="1">
    <citation type="submission" date="2015-05" db="EMBL/GenBank/DDBJ databases">
        <title>A genomic and transcriptomic approach to investigate the blue pigment phenotype in Pseudomonas fluorescens.</title>
        <authorList>
            <person name="Andreani N.A."/>
            <person name="Cardazzo B."/>
        </authorList>
    </citation>
    <scope>NUCLEOTIDE SEQUENCE [LARGE SCALE GENOMIC DNA]</scope>
    <source>
        <strain evidence="1 2">Ps_22</strain>
    </source>
</reference>
<name>A0A120G6T0_PSEFL</name>
<evidence type="ECO:0000313" key="1">
    <source>
        <dbReference type="EMBL" id="KWV86172.1"/>
    </source>
</evidence>
<evidence type="ECO:0000313" key="2">
    <source>
        <dbReference type="Proteomes" id="UP000061348"/>
    </source>
</evidence>